<feature type="transmembrane region" description="Helical" evidence="1">
    <location>
        <begin position="122"/>
        <end position="143"/>
    </location>
</feature>
<proteinExistence type="predicted"/>
<keyword evidence="1" id="KW-0812">Transmembrane</keyword>
<feature type="transmembrane region" description="Helical" evidence="1">
    <location>
        <begin position="212"/>
        <end position="240"/>
    </location>
</feature>
<evidence type="ECO:0000313" key="2">
    <source>
        <dbReference type="EMBL" id="GAA2033369.1"/>
    </source>
</evidence>
<feature type="transmembrane region" description="Helical" evidence="1">
    <location>
        <begin position="149"/>
        <end position="171"/>
    </location>
</feature>
<dbReference type="InterPro" id="IPR010721">
    <property type="entry name" value="UstE-like"/>
</dbReference>
<dbReference type="Pfam" id="PF06966">
    <property type="entry name" value="DUF1295"/>
    <property type="match status" value="1"/>
</dbReference>
<dbReference type="PROSITE" id="PS50244">
    <property type="entry name" value="S5A_REDUCTASE"/>
    <property type="match status" value="1"/>
</dbReference>
<feature type="transmembrane region" description="Helical" evidence="1">
    <location>
        <begin position="73"/>
        <end position="92"/>
    </location>
</feature>
<protein>
    <submittedName>
        <fullName evidence="2">DUF1295 domain-containing protein</fullName>
    </submittedName>
</protein>
<keyword evidence="3" id="KW-1185">Reference proteome</keyword>
<sequence length="287" mass="31063">MLGGSGWSFPAVSAVNAAVLFVVFTGVFAAGQARQRHRYVDATWGSAFAVVAVVTLVLSGGGDTQHWDTVRRVLLVVCTVVWGVRLSVHIAWRGRGAPEDPRYAAMLARAGGNPTWAAYSRVYLLQAALVWFISLPVQVGIFVSGHPVAGAVPVVTLMVVGLGLWLVGVGFEGIGDWQLARFKADPANRGRLMTAGLWRYTRHPNYFGDACVWWGLFLIAVSTWPAALTIASPVVMTWLLTSGSGKPLVEARLSAARPGYADYVARTSGFIPRRPRRPDPRHRQDVG</sequence>
<keyword evidence="1" id="KW-0472">Membrane</keyword>
<feature type="transmembrane region" description="Helical" evidence="1">
    <location>
        <begin position="42"/>
        <end position="61"/>
    </location>
</feature>
<keyword evidence="1" id="KW-1133">Transmembrane helix</keyword>
<evidence type="ECO:0000256" key="1">
    <source>
        <dbReference type="SAM" id="Phobius"/>
    </source>
</evidence>
<comment type="caution">
    <text evidence="2">The sequence shown here is derived from an EMBL/GenBank/DDBJ whole genome shotgun (WGS) entry which is preliminary data.</text>
</comment>
<organism evidence="2 3">
    <name type="scientific">Catenulispora yoronensis</name>
    <dbReference type="NCBI Taxonomy" id="450799"/>
    <lineage>
        <taxon>Bacteria</taxon>
        <taxon>Bacillati</taxon>
        <taxon>Actinomycetota</taxon>
        <taxon>Actinomycetes</taxon>
        <taxon>Catenulisporales</taxon>
        <taxon>Catenulisporaceae</taxon>
        <taxon>Catenulispora</taxon>
    </lineage>
</organism>
<dbReference type="PANTHER" id="PTHR32251">
    <property type="entry name" value="3-OXO-5-ALPHA-STEROID 4-DEHYDROGENASE"/>
    <property type="match status" value="1"/>
</dbReference>
<dbReference type="PANTHER" id="PTHR32251:SF17">
    <property type="entry name" value="STEROID 5-ALPHA REDUCTASE C-TERMINAL DOMAIN-CONTAINING PROTEIN"/>
    <property type="match status" value="1"/>
</dbReference>
<name>A0ABN2UBQ8_9ACTN</name>
<feature type="transmembrane region" description="Helical" evidence="1">
    <location>
        <begin position="6"/>
        <end position="30"/>
    </location>
</feature>
<gene>
    <name evidence="2" type="ORF">GCM10009839_37170</name>
</gene>
<dbReference type="Proteomes" id="UP001500751">
    <property type="component" value="Unassembled WGS sequence"/>
</dbReference>
<accession>A0ABN2UBQ8</accession>
<reference evidence="2 3" key="1">
    <citation type="journal article" date="2019" name="Int. J. Syst. Evol. Microbiol.">
        <title>The Global Catalogue of Microorganisms (GCM) 10K type strain sequencing project: providing services to taxonomists for standard genome sequencing and annotation.</title>
        <authorList>
            <consortium name="The Broad Institute Genomics Platform"/>
            <consortium name="The Broad Institute Genome Sequencing Center for Infectious Disease"/>
            <person name="Wu L."/>
            <person name="Ma J."/>
        </authorList>
    </citation>
    <scope>NUCLEOTIDE SEQUENCE [LARGE SCALE GENOMIC DNA]</scope>
    <source>
        <strain evidence="2 3">JCM 16014</strain>
    </source>
</reference>
<evidence type="ECO:0000313" key="3">
    <source>
        <dbReference type="Proteomes" id="UP001500751"/>
    </source>
</evidence>
<dbReference type="RefSeq" id="WP_344666885.1">
    <property type="nucleotide sequence ID" value="NZ_BAAAQN010000020.1"/>
</dbReference>
<dbReference type="Gene3D" id="1.20.120.1630">
    <property type="match status" value="1"/>
</dbReference>
<dbReference type="EMBL" id="BAAAQN010000020">
    <property type="protein sequence ID" value="GAA2033369.1"/>
    <property type="molecule type" value="Genomic_DNA"/>
</dbReference>